<dbReference type="PANTHER" id="PTHR10173">
    <property type="entry name" value="METHIONINE SULFOXIDE REDUCTASE"/>
    <property type="match status" value="1"/>
</dbReference>
<dbReference type="SUPFAM" id="SSF51316">
    <property type="entry name" value="Mss4-like"/>
    <property type="match status" value="1"/>
</dbReference>
<dbReference type="Pfam" id="PF01641">
    <property type="entry name" value="SelR"/>
    <property type="match status" value="1"/>
</dbReference>
<comment type="similarity">
    <text evidence="3">Belongs to the MsrB Met sulfoxide reductase family.</text>
</comment>
<dbReference type="GO" id="GO:0033743">
    <property type="term" value="F:peptide-methionine (R)-S-oxide reductase activity"/>
    <property type="evidence" value="ECO:0007669"/>
    <property type="project" value="UniProtKB-EC"/>
</dbReference>
<name>A0ABV6Z0T3_UNCC1</name>
<feature type="binding site" evidence="3">
    <location>
        <position position="111"/>
    </location>
    <ligand>
        <name>Zn(2+)</name>
        <dbReference type="ChEBI" id="CHEBI:29105"/>
    </ligand>
</feature>
<evidence type="ECO:0000256" key="2">
    <source>
        <dbReference type="ARBA" id="ARBA00048488"/>
    </source>
</evidence>
<gene>
    <name evidence="3 6" type="primary">msrB</name>
    <name evidence="6" type="ORF">ACFL27_17890</name>
</gene>
<keyword evidence="3" id="KW-0479">Metal-binding</keyword>
<feature type="binding site" evidence="3">
    <location>
        <position position="59"/>
    </location>
    <ligand>
        <name>Zn(2+)</name>
        <dbReference type="ChEBI" id="CHEBI:29105"/>
    </ligand>
</feature>
<dbReference type="Proteomes" id="UP001594351">
    <property type="component" value="Unassembled WGS sequence"/>
</dbReference>
<reference evidence="6 7" key="1">
    <citation type="submission" date="2024-09" db="EMBL/GenBank/DDBJ databases">
        <title>Laminarin stimulates single cell rates of sulfate reduction while oxygen inhibits transcriptomic activity in coastal marine sediment.</title>
        <authorList>
            <person name="Lindsay M."/>
            <person name="Orcutt B."/>
            <person name="Emerson D."/>
            <person name="Stepanauskas R."/>
            <person name="D'Angelo T."/>
        </authorList>
    </citation>
    <scope>NUCLEOTIDE SEQUENCE [LARGE SCALE GENOMIC DNA]</scope>
    <source>
        <strain evidence="6">SAG AM-311-K15</strain>
    </source>
</reference>
<dbReference type="PROSITE" id="PS51790">
    <property type="entry name" value="MSRB"/>
    <property type="match status" value="1"/>
</dbReference>
<proteinExistence type="inferred from homology"/>
<comment type="caution">
    <text evidence="6">The sequence shown here is derived from an EMBL/GenBank/DDBJ whole genome shotgun (WGS) entry which is preliminary data.</text>
</comment>
<evidence type="ECO:0000256" key="4">
    <source>
        <dbReference type="SAM" id="MobiDB-lite"/>
    </source>
</evidence>
<feature type="active site" description="Nucleophile" evidence="3">
    <location>
        <position position="131"/>
    </location>
</feature>
<comment type="catalytic activity">
    <reaction evidence="2 3">
        <text>L-methionyl-[protein] + [thioredoxin]-disulfide + H2O = L-methionyl-(R)-S-oxide-[protein] + [thioredoxin]-dithiol</text>
        <dbReference type="Rhea" id="RHEA:24164"/>
        <dbReference type="Rhea" id="RHEA-COMP:10698"/>
        <dbReference type="Rhea" id="RHEA-COMP:10700"/>
        <dbReference type="Rhea" id="RHEA-COMP:12313"/>
        <dbReference type="Rhea" id="RHEA-COMP:12314"/>
        <dbReference type="ChEBI" id="CHEBI:15377"/>
        <dbReference type="ChEBI" id="CHEBI:16044"/>
        <dbReference type="ChEBI" id="CHEBI:29950"/>
        <dbReference type="ChEBI" id="CHEBI:45764"/>
        <dbReference type="ChEBI" id="CHEBI:50058"/>
        <dbReference type="EC" id="1.8.4.12"/>
    </reaction>
</comment>
<organism evidence="6 7">
    <name type="scientific">candidate division CSSED10-310 bacterium</name>
    <dbReference type="NCBI Taxonomy" id="2855610"/>
    <lineage>
        <taxon>Bacteria</taxon>
        <taxon>Bacteria division CSSED10-310</taxon>
    </lineage>
</organism>
<protein>
    <recommendedName>
        <fullName evidence="3">Peptide methionine sulfoxide reductase MsrB</fullName>
        <ecNumber evidence="3">1.8.4.12</ecNumber>
    </recommendedName>
    <alternativeName>
        <fullName evidence="3">Peptide-methionine (R)-S-oxide reductase</fullName>
    </alternativeName>
</protein>
<keyword evidence="7" id="KW-1185">Reference proteome</keyword>
<dbReference type="EC" id="1.8.4.12" evidence="3"/>
<feature type="domain" description="MsrB" evidence="5">
    <location>
        <begin position="20"/>
        <end position="142"/>
    </location>
</feature>
<dbReference type="HAMAP" id="MF_01400">
    <property type="entry name" value="MsrB"/>
    <property type="match status" value="1"/>
</dbReference>
<evidence type="ECO:0000313" key="7">
    <source>
        <dbReference type="Proteomes" id="UP001594351"/>
    </source>
</evidence>
<comment type="cofactor">
    <cofactor evidence="3">
        <name>Zn(2+)</name>
        <dbReference type="ChEBI" id="CHEBI:29105"/>
    </cofactor>
    <text evidence="3">Binds 1 zinc ion per subunit. The zinc ion is important for the structural integrity of the protein.</text>
</comment>
<evidence type="ECO:0000259" key="5">
    <source>
        <dbReference type="PROSITE" id="PS51790"/>
    </source>
</evidence>
<dbReference type="InterPro" id="IPR011057">
    <property type="entry name" value="Mss4-like_sf"/>
</dbReference>
<dbReference type="Gene3D" id="2.170.150.20">
    <property type="entry name" value="Peptide methionine sulfoxide reductase"/>
    <property type="match status" value="1"/>
</dbReference>
<keyword evidence="3" id="KW-0862">Zinc</keyword>
<accession>A0ABV6Z0T3</accession>
<feature type="binding site" evidence="3">
    <location>
        <position position="108"/>
    </location>
    <ligand>
        <name>Zn(2+)</name>
        <dbReference type="ChEBI" id="CHEBI:29105"/>
    </ligand>
</feature>
<keyword evidence="1 3" id="KW-0560">Oxidoreductase</keyword>
<dbReference type="InterPro" id="IPR002579">
    <property type="entry name" value="Met_Sox_Rdtase_MsrB_dom"/>
</dbReference>
<evidence type="ECO:0000256" key="3">
    <source>
        <dbReference type="HAMAP-Rule" id="MF_01400"/>
    </source>
</evidence>
<feature type="region of interest" description="Disordered" evidence="4">
    <location>
        <begin position="1"/>
        <end position="20"/>
    </location>
</feature>
<dbReference type="NCBIfam" id="TIGR00357">
    <property type="entry name" value="peptide-methionine (R)-S-oxide reductase MsrB"/>
    <property type="match status" value="1"/>
</dbReference>
<sequence>MEVLPNLLPNGKKLATPKTDSEWQKVLSREEYEVTRKKGTERPFSGKYDRFSHKGVYKCKGCGTVMFTSDTKFDSRCGWPNFFQAKNKDNLLEILDTSHGMKRTEVICTGCDAHLGHVFEDGPEPTKLRYCINSVALEFVPSEEE</sequence>
<evidence type="ECO:0000313" key="6">
    <source>
        <dbReference type="EMBL" id="MFC1852069.1"/>
    </source>
</evidence>
<feature type="binding site" evidence="3">
    <location>
        <position position="62"/>
    </location>
    <ligand>
        <name>Zn(2+)</name>
        <dbReference type="ChEBI" id="CHEBI:29105"/>
    </ligand>
</feature>
<dbReference type="InterPro" id="IPR028427">
    <property type="entry name" value="Met_Sox_Rdtase_MsrB"/>
</dbReference>
<dbReference type="PANTHER" id="PTHR10173:SF52">
    <property type="entry name" value="METHIONINE-R-SULFOXIDE REDUCTASE B1"/>
    <property type="match status" value="1"/>
</dbReference>
<dbReference type="EMBL" id="JBHPBY010000262">
    <property type="protein sequence ID" value="MFC1852069.1"/>
    <property type="molecule type" value="Genomic_DNA"/>
</dbReference>
<evidence type="ECO:0000256" key="1">
    <source>
        <dbReference type="ARBA" id="ARBA00023002"/>
    </source>
</evidence>